<sequence>MSPSRRLVRSVRTVALAAGAAVLAVPTVPAGAAPAAPPGRPVSALLTQLQSLYRKAEEAGEAYAATREKLKKQRAVVDRLGEELAGARVALNAGRVDAGRLARAQYRDGGGAAAAPWLRFLFSSDARQAMDTRHQIDRAADSRAAVIGRLSQDARRTATLASRSRDALNVQQTLTAEQRKQKDAVRKRLGAVEKLLASLSPGQLAELRRVEGGSGGGAAAGRLRLRLPGARPAHRR</sequence>
<evidence type="ECO:0008006" key="6">
    <source>
        <dbReference type="Google" id="ProtNLM"/>
    </source>
</evidence>
<name>A0A2G1XDC8_STRCJ</name>
<keyword evidence="3" id="KW-0732">Signal</keyword>
<dbReference type="AlphaFoldDB" id="A0A2G1XDC8"/>
<feature type="signal peptide" evidence="3">
    <location>
        <begin position="1"/>
        <end position="32"/>
    </location>
</feature>
<reference evidence="4 5" key="1">
    <citation type="journal article" date="2017" name="Biochemistry">
        <title>Identification of the Biosynthetic Pathway for the Antibiotic Bicyclomycin.</title>
        <authorList>
            <person name="Patteson J."/>
            <person name="Cai W."/>
            <person name="Johnson R.A."/>
            <person name="Santa Maria K."/>
            <person name="Li B."/>
        </authorList>
    </citation>
    <scope>NUCLEOTIDE SEQUENCE [LARGE SCALE GENOMIC DNA]</scope>
    <source>
        <strain evidence="4 5">ATCC 21532</strain>
    </source>
</reference>
<organism evidence="4 5">
    <name type="scientific">Streptomyces cinnamoneus</name>
    <name type="common">Streptoverticillium cinnamoneum</name>
    <dbReference type="NCBI Taxonomy" id="53446"/>
    <lineage>
        <taxon>Bacteria</taxon>
        <taxon>Bacillati</taxon>
        <taxon>Actinomycetota</taxon>
        <taxon>Actinomycetes</taxon>
        <taxon>Kitasatosporales</taxon>
        <taxon>Streptomycetaceae</taxon>
        <taxon>Streptomyces</taxon>
        <taxon>Streptomyces cinnamoneus group</taxon>
    </lineage>
</organism>
<evidence type="ECO:0000313" key="5">
    <source>
        <dbReference type="Proteomes" id="UP000222531"/>
    </source>
</evidence>
<evidence type="ECO:0000256" key="1">
    <source>
        <dbReference type="SAM" id="Coils"/>
    </source>
</evidence>
<evidence type="ECO:0000313" key="4">
    <source>
        <dbReference type="EMBL" id="PHQ49236.1"/>
    </source>
</evidence>
<feature type="chain" id="PRO_5044380862" description="NlpC/P60 family protein" evidence="3">
    <location>
        <begin position="33"/>
        <end position="236"/>
    </location>
</feature>
<keyword evidence="1" id="KW-0175">Coiled coil</keyword>
<protein>
    <recommendedName>
        <fullName evidence="6">NlpC/P60 family protein</fullName>
    </recommendedName>
</protein>
<dbReference type="EMBL" id="NHZO01000154">
    <property type="protein sequence ID" value="PHQ49236.1"/>
    <property type="molecule type" value="Genomic_DNA"/>
</dbReference>
<accession>A0A2G1XDC8</accession>
<comment type="caution">
    <text evidence="4">The sequence shown here is derived from an EMBL/GenBank/DDBJ whole genome shotgun (WGS) entry which is preliminary data.</text>
</comment>
<evidence type="ECO:0000256" key="2">
    <source>
        <dbReference type="SAM" id="MobiDB-lite"/>
    </source>
</evidence>
<feature type="coiled-coil region" evidence="1">
    <location>
        <begin position="53"/>
        <end position="83"/>
    </location>
</feature>
<feature type="compositionally biased region" description="Low complexity" evidence="2">
    <location>
        <begin position="220"/>
        <end position="236"/>
    </location>
</feature>
<dbReference type="OrthoDB" id="5177647at2"/>
<keyword evidence="5" id="KW-1185">Reference proteome</keyword>
<feature type="region of interest" description="Disordered" evidence="2">
    <location>
        <begin position="211"/>
        <end position="236"/>
    </location>
</feature>
<gene>
    <name evidence="4" type="ORF">BLA24_24545</name>
</gene>
<dbReference type="RefSeq" id="WP_099201191.1">
    <property type="nucleotide sequence ID" value="NZ_JBIRXA010000027.1"/>
</dbReference>
<evidence type="ECO:0000256" key="3">
    <source>
        <dbReference type="SAM" id="SignalP"/>
    </source>
</evidence>
<proteinExistence type="predicted"/>
<dbReference type="Proteomes" id="UP000222531">
    <property type="component" value="Unassembled WGS sequence"/>
</dbReference>